<dbReference type="RefSeq" id="WP_107719437.1">
    <property type="nucleotide sequence ID" value="NZ_CP028475.1"/>
</dbReference>
<gene>
    <name evidence="1" type="ORF">DA792_07690</name>
</gene>
<dbReference type="KEGG" id="cbak:DA792_07690"/>
<evidence type="ECO:0000313" key="1">
    <source>
        <dbReference type="EMBL" id="AVW90980.1"/>
    </source>
</evidence>
<dbReference type="AlphaFoldDB" id="A0A2R4M1A7"/>
<dbReference type="OrthoDB" id="7851400at2"/>
<dbReference type="SUPFAM" id="SSF53955">
    <property type="entry name" value="Lysozyme-like"/>
    <property type="match status" value="1"/>
</dbReference>
<accession>A0A2R4M1A7</accession>
<reference evidence="1 2" key="1">
    <citation type="submission" date="2018-03" db="EMBL/GenBank/DDBJ databases">
        <title>The Complete Genome of Celeribacter baekdonensis strain LH4, a Thiosulfate-Oxidizing Alphaproteobacterium Isolated from Gulf of Mexico Continental Slope Sediments.</title>
        <authorList>
            <person name="Flood B.E."/>
            <person name="Bailey J.V."/>
            <person name="Leprich D."/>
        </authorList>
    </citation>
    <scope>NUCLEOTIDE SEQUENCE [LARGE SCALE GENOMIC DNA]</scope>
    <source>
        <strain evidence="1 2">LH4</strain>
    </source>
</reference>
<evidence type="ECO:0000313" key="2">
    <source>
        <dbReference type="Proteomes" id="UP000241447"/>
    </source>
</evidence>
<dbReference type="Gene3D" id="1.10.530.10">
    <property type="match status" value="1"/>
</dbReference>
<dbReference type="Proteomes" id="UP000241447">
    <property type="component" value="Chromosome"/>
</dbReference>
<dbReference type="InterPro" id="IPR023346">
    <property type="entry name" value="Lysozyme-like_dom_sf"/>
</dbReference>
<proteinExistence type="predicted"/>
<sequence length="292" mass="29126">MSDLFGALIVGGAMAGGAYLWSQNKAKQQEVYEIVPASYPAKNDTKDAILGWGLETLFGALTGSSTSGASAGGSGATAGGSTASQGSAGASSGSGFLGDLLGSLLGTSGGAASYSGGVSVAPNASAILALIRRAEAPQGYNSVYYGSKIQPPRPITTMTVAEVIDYQTRSVAAGSASSAVGGYQFIKKTLSGLVGSAVQSGEIFGAAAQDRAAMALLRRRGFDRWAAGSLSDAQFAQNLSQEWAGLPAFTRDKRGRTATGQSYYAGDGLNAATVSQAQVLAALGASGSGGYA</sequence>
<name>A0A2R4M1A7_9RHOB</name>
<protein>
    <submittedName>
        <fullName evidence="1">Uncharacterized protein</fullName>
    </submittedName>
</protein>
<dbReference type="EMBL" id="CP028475">
    <property type="protein sequence ID" value="AVW90980.1"/>
    <property type="molecule type" value="Genomic_DNA"/>
</dbReference>
<organism evidence="1 2">
    <name type="scientific">Celeribacter baekdonensis</name>
    <dbReference type="NCBI Taxonomy" id="875171"/>
    <lineage>
        <taxon>Bacteria</taxon>
        <taxon>Pseudomonadati</taxon>
        <taxon>Pseudomonadota</taxon>
        <taxon>Alphaproteobacteria</taxon>
        <taxon>Rhodobacterales</taxon>
        <taxon>Roseobacteraceae</taxon>
        <taxon>Celeribacter</taxon>
    </lineage>
</organism>